<sequence length="122" mass="14844">MMEQFGLSAEEEYYSFDEHLTYVKRRIFILIQQITIISKQLTLFQQNNDQYQQHQQQKQEQDDGNKKLALLKGGLNKFFLFYSFLLIVYTIQFQHQKILPIMQTLSWVYQFLQLQLQGYNYN</sequence>
<keyword evidence="2" id="KW-1185">Reference proteome</keyword>
<dbReference type="Proteomes" id="UP000689195">
    <property type="component" value="Unassembled WGS sequence"/>
</dbReference>
<gene>
    <name evidence="1" type="ORF">PPENT_87.1.T0490011</name>
</gene>
<name>A0A8S1UVL5_9CILI</name>
<reference evidence="1" key="1">
    <citation type="submission" date="2021-01" db="EMBL/GenBank/DDBJ databases">
        <authorList>
            <consortium name="Genoscope - CEA"/>
            <person name="William W."/>
        </authorList>
    </citation>
    <scope>NUCLEOTIDE SEQUENCE</scope>
</reference>
<accession>A0A8S1UVL5</accession>
<protein>
    <submittedName>
        <fullName evidence="1">Uncharacterized protein</fullName>
    </submittedName>
</protein>
<proteinExistence type="predicted"/>
<dbReference type="AlphaFoldDB" id="A0A8S1UVL5"/>
<evidence type="ECO:0000313" key="2">
    <source>
        <dbReference type="Proteomes" id="UP000689195"/>
    </source>
</evidence>
<dbReference type="EMBL" id="CAJJDO010000049">
    <property type="protein sequence ID" value="CAD8168287.1"/>
    <property type="molecule type" value="Genomic_DNA"/>
</dbReference>
<organism evidence="1 2">
    <name type="scientific">Paramecium pentaurelia</name>
    <dbReference type="NCBI Taxonomy" id="43138"/>
    <lineage>
        <taxon>Eukaryota</taxon>
        <taxon>Sar</taxon>
        <taxon>Alveolata</taxon>
        <taxon>Ciliophora</taxon>
        <taxon>Intramacronucleata</taxon>
        <taxon>Oligohymenophorea</taxon>
        <taxon>Peniculida</taxon>
        <taxon>Parameciidae</taxon>
        <taxon>Paramecium</taxon>
    </lineage>
</organism>
<evidence type="ECO:0000313" key="1">
    <source>
        <dbReference type="EMBL" id="CAD8168287.1"/>
    </source>
</evidence>
<comment type="caution">
    <text evidence="1">The sequence shown here is derived from an EMBL/GenBank/DDBJ whole genome shotgun (WGS) entry which is preliminary data.</text>
</comment>